<comment type="caution">
    <text evidence="17">The sequence shown here is derived from an EMBL/GenBank/DDBJ whole genome shotgun (WGS) entry which is preliminary data.</text>
</comment>
<keyword evidence="7" id="KW-0479">Metal-binding</keyword>
<evidence type="ECO:0000256" key="7">
    <source>
        <dbReference type="ARBA" id="ARBA00022723"/>
    </source>
</evidence>
<dbReference type="GO" id="GO:0016567">
    <property type="term" value="P:protein ubiquitination"/>
    <property type="evidence" value="ECO:0007669"/>
    <property type="project" value="InterPro"/>
</dbReference>
<evidence type="ECO:0000256" key="11">
    <source>
        <dbReference type="ARBA" id="ARBA00022989"/>
    </source>
</evidence>
<dbReference type="GO" id="GO:0016020">
    <property type="term" value="C:membrane"/>
    <property type="evidence" value="ECO:0007669"/>
    <property type="project" value="UniProtKB-SubCell"/>
</dbReference>
<proteinExistence type="inferred from homology"/>
<dbReference type="Proteomes" id="UP001187471">
    <property type="component" value="Unassembled WGS sequence"/>
</dbReference>
<feature type="domain" description="RING-type" evidence="16">
    <location>
        <begin position="94"/>
        <end position="136"/>
    </location>
</feature>
<evidence type="ECO:0000313" key="18">
    <source>
        <dbReference type="Proteomes" id="UP001187471"/>
    </source>
</evidence>
<sequence length="235" mass="26006">MLAAIISLLLVILFVLLLHIYAKWFLAQARHRSRRSVSVPRVLGARFHHHFNTFTVDTTYASSPPTKGLDPSLVASLPLFMYKADDCNKHGLECVICLSVFEDEDVGRKLPKCSHGFHVECIDMWLHSHSTCPICRAPVVCDQNKIMDREEQRGELLDATTPSELGMNGVDSSVLEIVIEGRDTVNESVVTDDSLLVCSPSSSQAPLGGSLKRMVSRNRTEHKVHPSSNETGINA</sequence>
<dbReference type="FunFam" id="3.30.40.10:FF:000187">
    <property type="entry name" value="E3 ubiquitin-protein ligase ATL6"/>
    <property type="match status" value="1"/>
</dbReference>
<evidence type="ECO:0000256" key="13">
    <source>
        <dbReference type="ARBA" id="ARBA00024209"/>
    </source>
</evidence>
<keyword evidence="8 14" id="KW-0863">Zinc-finger</keyword>
<name>A0AA88UKR9_9ASTE</name>
<dbReference type="GO" id="GO:0008270">
    <property type="term" value="F:zinc ion binding"/>
    <property type="evidence" value="ECO:0007669"/>
    <property type="project" value="UniProtKB-KW"/>
</dbReference>
<protein>
    <recommendedName>
        <fullName evidence="4">RING-type E3 ubiquitin transferase</fullName>
        <ecNumber evidence="4">2.3.2.27</ecNumber>
    </recommendedName>
</protein>
<keyword evidence="10" id="KW-0862">Zinc</keyword>
<evidence type="ECO:0000256" key="4">
    <source>
        <dbReference type="ARBA" id="ARBA00012483"/>
    </source>
</evidence>
<keyword evidence="18" id="KW-1185">Reference proteome</keyword>
<dbReference type="Pfam" id="PF13639">
    <property type="entry name" value="zf-RING_2"/>
    <property type="match status" value="1"/>
</dbReference>
<dbReference type="PANTHER" id="PTHR46913">
    <property type="entry name" value="RING-H2 FINGER PROTEIN ATL16"/>
    <property type="match status" value="1"/>
</dbReference>
<keyword evidence="5" id="KW-0808">Transferase</keyword>
<evidence type="ECO:0000256" key="5">
    <source>
        <dbReference type="ARBA" id="ARBA00022679"/>
    </source>
</evidence>
<evidence type="ECO:0000256" key="1">
    <source>
        <dbReference type="ARBA" id="ARBA00000900"/>
    </source>
</evidence>
<organism evidence="17 18">
    <name type="scientific">Escallonia rubra</name>
    <dbReference type="NCBI Taxonomy" id="112253"/>
    <lineage>
        <taxon>Eukaryota</taxon>
        <taxon>Viridiplantae</taxon>
        <taxon>Streptophyta</taxon>
        <taxon>Embryophyta</taxon>
        <taxon>Tracheophyta</taxon>
        <taxon>Spermatophyta</taxon>
        <taxon>Magnoliopsida</taxon>
        <taxon>eudicotyledons</taxon>
        <taxon>Gunneridae</taxon>
        <taxon>Pentapetalae</taxon>
        <taxon>asterids</taxon>
        <taxon>campanulids</taxon>
        <taxon>Escalloniales</taxon>
        <taxon>Escalloniaceae</taxon>
        <taxon>Escallonia</taxon>
    </lineage>
</organism>
<evidence type="ECO:0000256" key="8">
    <source>
        <dbReference type="ARBA" id="ARBA00022771"/>
    </source>
</evidence>
<comment type="subcellular location">
    <subcellularLocation>
        <location evidence="2">Membrane</location>
        <topology evidence="2">Single-pass membrane protein</topology>
    </subcellularLocation>
</comment>
<evidence type="ECO:0000256" key="14">
    <source>
        <dbReference type="PROSITE-ProRule" id="PRU00175"/>
    </source>
</evidence>
<dbReference type="AlphaFoldDB" id="A0AA88UKR9"/>
<dbReference type="InterPro" id="IPR044600">
    <property type="entry name" value="ATL1/ATL16-like"/>
</dbReference>
<evidence type="ECO:0000259" key="16">
    <source>
        <dbReference type="PROSITE" id="PS50089"/>
    </source>
</evidence>
<comment type="catalytic activity">
    <reaction evidence="1">
        <text>S-ubiquitinyl-[E2 ubiquitin-conjugating enzyme]-L-cysteine + [acceptor protein]-L-lysine = [E2 ubiquitin-conjugating enzyme]-L-cysteine + N(6)-ubiquitinyl-[acceptor protein]-L-lysine.</text>
        <dbReference type="EC" id="2.3.2.27"/>
    </reaction>
</comment>
<dbReference type="Gene3D" id="3.30.40.10">
    <property type="entry name" value="Zinc/RING finger domain, C3HC4 (zinc finger)"/>
    <property type="match status" value="1"/>
</dbReference>
<feature type="compositionally biased region" description="Polar residues" evidence="15">
    <location>
        <begin position="226"/>
        <end position="235"/>
    </location>
</feature>
<evidence type="ECO:0000256" key="6">
    <source>
        <dbReference type="ARBA" id="ARBA00022692"/>
    </source>
</evidence>
<comment type="similarity">
    <text evidence="13">Belongs to the RING-type zinc finger family. ATL subfamily.</text>
</comment>
<keyword evidence="12" id="KW-0472">Membrane</keyword>
<keyword evidence="6" id="KW-0812">Transmembrane</keyword>
<keyword evidence="9" id="KW-0833">Ubl conjugation pathway</keyword>
<dbReference type="InterPro" id="IPR001841">
    <property type="entry name" value="Znf_RING"/>
</dbReference>
<evidence type="ECO:0000256" key="9">
    <source>
        <dbReference type="ARBA" id="ARBA00022786"/>
    </source>
</evidence>
<dbReference type="GO" id="GO:0061630">
    <property type="term" value="F:ubiquitin protein ligase activity"/>
    <property type="evidence" value="ECO:0007669"/>
    <property type="project" value="UniProtKB-EC"/>
</dbReference>
<dbReference type="EC" id="2.3.2.27" evidence="4"/>
<dbReference type="InterPro" id="IPR013083">
    <property type="entry name" value="Znf_RING/FYVE/PHD"/>
</dbReference>
<comment type="pathway">
    <text evidence="3">Protein modification; protein ubiquitination.</text>
</comment>
<evidence type="ECO:0000256" key="10">
    <source>
        <dbReference type="ARBA" id="ARBA00022833"/>
    </source>
</evidence>
<keyword evidence="11" id="KW-1133">Transmembrane helix</keyword>
<evidence type="ECO:0000313" key="17">
    <source>
        <dbReference type="EMBL" id="KAK2988785.1"/>
    </source>
</evidence>
<dbReference type="PANTHER" id="PTHR46913:SF1">
    <property type="entry name" value="RING-H2 FINGER PROTEIN ATL16"/>
    <property type="match status" value="1"/>
</dbReference>
<dbReference type="PROSITE" id="PS50089">
    <property type="entry name" value="ZF_RING_2"/>
    <property type="match status" value="1"/>
</dbReference>
<accession>A0AA88UKR9</accession>
<evidence type="ECO:0000256" key="15">
    <source>
        <dbReference type="SAM" id="MobiDB-lite"/>
    </source>
</evidence>
<dbReference type="EMBL" id="JAVXUO010000826">
    <property type="protein sequence ID" value="KAK2988785.1"/>
    <property type="molecule type" value="Genomic_DNA"/>
</dbReference>
<evidence type="ECO:0000256" key="3">
    <source>
        <dbReference type="ARBA" id="ARBA00004906"/>
    </source>
</evidence>
<evidence type="ECO:0000256" key="12">
    <source>
        <dbReference type="ARBA" id="ARBA00023136"/>
    </source>
</evidence>
<dbReference type="SMART" id="SM00184">
    <property type="entry name" value="RING"/>
    <property type="match status" value="1"/>
</dbReference>
<feature type="region of interest" description="Disordered" evidence="15">
    <location>
        <begin position="216"/>
        <end position="235"/>
    </location>
</feature>
<reference evidence="17" key="1">
    <citation type="submission" date="2022-12" db="EMBL/GenBank/DDBJ databases">
        <title>Draft genome assemblies for two species of Escallonia (Escalloniales).</title>
        <authorList>
            <person name="Chanderbali A."/>
            <person name="Dervinis C."/>
            <person name="Anghel I."/>
            <person name="Soltis D."/>
            <person name="Soltis P."/>
            <person name="Zapata F."/>
        </authorList>
    </citation>
    <scope>NUCLEOTIDE SEQUENCE</scope>
    <source>
        <strain evidence="17">UCBG92.1500</strain>
        <tissue evidence="17">Leaf</tissue>
    </source>
</reference>
<gene>
    <name evidence="17" type="ORF">RJ640_025944</name>
</gene>
<dbReference type="CDD" id="cd16461">
    <property type="entry name" value="RING-H2_EL5-like"/>
    <property type="match status" value="1"/>
</dbReference>
<evidence type="ECO:0000256" key="2">
    <source>
        <dbReference type="ARBA" id="ARBA00004167"/>
    </source>
</evidence>
<dbReference type="SUPFAM" id="SSF57850">
    <property type="entry name" value="RING/U-box"/>
    <property type="match status" value="1"/>
</dbReference>